<dbReference type="HOGENOM" id="CLU_2204761_0_0_9"/>
<dbReference type="KEGG" id="bmeg:BG04_668"/>
<evidence type="ECO:0000313" key="2">
    <source>
        <dbReference type="Proteomes" id="UP000031829"/>
    </source>
</evidence>
<dbReference type="Proteomes" id="UP000031829">
    <property type="component" value="Chromosome"/>
</dbReference>
<proteinExistence type="predicted"/>
<accession>A0A0B6ADN3</accession>
<reference evidence="1 2" key="1">
    <citation type="journal article" date="2015" name="Genome Announc.">
        <title>Complete genome sequences for 35 biothreat assay-relevant bacillus species.</title>
        <authorList>
            <person name="Johnson S.L."/>
            <person name="Daligault H.E."/>
            <person name="Davenport K.W."/>
            <person name="Jaissle J."/>
            <person name="Frey K.G."/>
            <person name="Ladner J.T."/>
            <person name="Broomall S.M."/>
            <person name="Bishop-Lilly K.A."/>
            <person name="Bruce D.C."/>
            <person name="Gibbons H.S."/>
            <person name="Coyne S.R."/>
            <person name="Lo C.C."/>
            <person name="Meincke L."/>
            <person name="Munk A.C."/>
            <person name="Koroleva G.I."/>
            <person name="Rosenzweig C.N."/>
            <person name="Palacios G.F."/>
            <person name="Redden C.L."/>
            <person name="Minogue T.D."/>
            <person name="Chain P.S."/>
        </authorList>
    </citation>
    <scope>NUCLEOTIDE SEQUENCE [LARGE SCALE GENOMIC DNA]</scope>
    <source>
        <strain evidence="2">ATCC 14581 / DSM 32 / JCM 2506 / NBRC 15308 / NCIMB 9376 / NCTC 10342 / NRRL B-14308 / VKM B-512</strain>
    </source>
</reference>
<dbReference type="Pfam" id="PF11122">
    <property type="entry name" value="Spore-coat_CotD"/>
    <property type="match status" value="1"/>
</dbReference>
<protein>
    <submittedName>
        <fullName evidence="1">Inner spore coat D family protein</fullName>
    </submittedName>
</protein>
<dbReference type="InterPro" id="IPR020108">
    <property type="entry name" value="Spore_coat_CotD"/>
</dbReference>
<dbReference type="RefSeq" id="WP_051975561.1">
    <property type="nucleotide sequence ID" value="NZ_BCVB01000012.1"/>
</dbReference>
<organism evidence="1 2">
    <name type="scientific">Priestia megaterium (strain ATCC 14581 / DSM 32 / CCUG 1817 / JCM 2506 / NBRC 15308 / NCIMB 9376 / NCTC 10342 / NRRL B-14308 / VKM B-512 / Ford 19)</name>
    <name type="common">Bacillus megaterium</name>
    <dbReference type="NCBI Taxonomy" id="1348623"/>
    <lineage>
        <taxon>Bacteria</taxon>
        <taxon>Bacillati</taxon>
        <taxon>Bacillota</taxon>
        <taxon>Bacilli</taxon>
        <taxon>Bacillales</taxon>
        <taxon>Bacillaceae</taxon>
        <taxon>Priestia</taxon>
    </lineage>
</organism>
<name>A0A0B6ADN3_PRIM2</name>
<gene>
    <name evidence="1" type="ORF">BG04_668</name>
</gene>
<evidence type="ECO:0000313" key="1">
    <source>
        <dbReference type="EMBL" id="AJI23020.1"/>
    </source>
</evidence>
<dbReference type="AlphaFoldDB" id="A0A0B6ADN3"/>
<dbReference type="GeneID" id="93644162"/>
<dbReference type="EMBL" id="CP009920">
    <property type="protein sequence ID" value="AJI23020.1"/>
    <property type="molecule type" value="Genomic_DNA"/>
</dbReference>
<sequence length="112" mass="12795">MRNNYPYQHSNYGGYQGAMYPQQGNCGYPPAKPCGQLPSQTMPAQYDPVKQNTSFTGQDVFVPVVHPSHTTNVYQKNYKYMHSFPHTESVVCQETHQHFCAPSCPPRPRPWC</sequence>